<dbReference type="PANTHER" id="PTHR43630">
    <property type="entry name" value="POLY-BETA-1,6-N-ACETYL-D-GLUCOSAMINE SYNTHASE"/>
    <property type="match status" value="1"/>
</dbReference>
<dbReference type="RefSeq" id="WP_106063030.1">
    <property type="nucleotide sequence ID" value="NZ_PVXO01000027.1"/>
</dbReference>
<dbReference type="GO" id="GO:0016757">
    <property type="term" value="F:glycosyltransferase activity"/>
    <property type="evidence" value="ECO:0007669"/>
    <property type="project" value="UniProtKB-KW"/>
</dbReference>
<dbReference type="InterPro" id="IPR019734">
    <property type="entry name" value="TPR_rpt"/>
</dbReference>
<dbReference type="PANTHER" id="PTHR43630:SF2">
    <property type="entry name" value="GLYCOSYLTRANSFERASE"/>
    <property type="match status" value="1"/>
</dbReference>
<protein>
    <submittedName>
        <fullName evidence="2">SPBc2 prophage-derived glycosyltransferase SunS</fullName>
        <ecNumber evidence="2">2.4.1.-</ecNumber>
    </submittedName>
</protein>
<dbReference type="InterPro" id="IPR011990">
    <property type="entry name" value="TPR-like_helical_dom_sf"/>
</dbReference>
<dbReference type="InterPro" id="IPR029044">
    <property type="entry name" value="Nucleotide-diphossugar_trans"/>
</dbReference>
<evidence type="ECO:0000313" key="2">
    <source>
        <dbReference type="EMBL" id="PRR79403.1"/>
    </source>
</evidence>
<feature type="domain" description="Glycosyltransferase 2-like" evidence="1">
    <location>
        <begin position="4"/>
        <end position="118"/>
    </location>
</feature>
<proteinExistence type="predicted"/>
<dbReference type="Proteomes" id="UP000239706">
    <property type="component" value="Unassembled WGS sequence"/>
</dbReference>
<dbReference type="SUPFAM" id="SSF53448">
    <property type="entry name" value="Nucleotide-diphospho-sugar transferases"/>
    <property type="match status" value="1"/>
</dbReference>
<name>A0A2T0B6G9_9CLOT</name>
<dbReference type="Pfam" id="PF00535">
    <property type="entry name" value="Glycos_transf_2"/>
    <property type="match status" value="1"/>
</dbReference>
<keyword evidence="2" id="KW-0808">Transferase</keyword>
<dbReference type="OrthoDB" id="9815923at2"/>
<gene>
    <name evidence="2" type="primary">sunS_1</name>
    <name evidence="2" type="ORF">CLLI_08830</name>
</gene>
<dbReference type="EC" id="2.4.1.-" evidence="2"/>
<dbReference type="CDD" id="cd02511">
    <property type="entry name" value="Beta4Glucosyltransferase"/>
    <property type="match status" value="1"/>
</dbReference>
<dbReference type="Gene3D" id="3.90.550.10">
    <property type="entry name" value="Spore Coat Polysaccharide Biosynthesis Protein SpsA, Chain A"/>
    <property type="match status" value="1"/>
</dbReference>
<accession>A0A2T0B6G9</accession>
<evidence type="ECO:0000259" key="1">
    <source>
        <dbReference type="Pfam" id="PF00535"/>
    </source>
</evidence>
<comment type="caution">
    <text evidence="2">The sequence shown here is derived from an EMBL/GenBank/DDBJ whole genome shotgun (WGS) entry which is preliminary data.</text>
</comment>
<dbReference type="SMART" id="SM00028">
    <property type="entry name" value="TPR"/>
    <property type="match status" value="5"/>
</dbReference>
<dbReference type="Gene3D" id="1.25.40.10">
    <property type="entry name" value="Tetratricopeptide repeat domain"/>
    <property type="match status" value="2"/>
</dbReference>
<reference evidence="2 3" key="1">
    <citation type="submission" date="2018-03" db="EMBL/GenBank/DDBJ databases">
        <title>Genome sequence of Clostridium liquoris DSM 100320.</title>
        <authorList>
            <person name="Poehlein A."/>
            <person name="Daniel R."/>
        </authorList>
    </citation>
    <scope>NUCLEOTIDE SEQUENCE [LARGE SCALE GENOMIC DNA]</scope>
    <source>
        <strain evidence="2 3">DSM 100320</strain>
    </source>
</reference>
<dbReference type="EMBL" id="PVXO01000027">
    <property type="protein sequence ID" value="PRR79403.1"/>
    <property type="molecule type" value="Genomic_DNA"/>
</dbReference>
<dbReference type="SUPFAM" id="SSF48452">
    <property type="entry name" value="TPR-like"/>
    <property type="match status" value="2"/>
</dbReference>
<sequence>MLLSIAMIVKNEEKNIEKCLKALEPLKDKINYEVIVVDTGSTDNTINIARKYTEKIYEHQWTDDFAEMRNLSIKHCNGDWILVIDADEILENPSELIEFFKEKHKAYNSAIIRLNNYTSKDMYVIGGLVRLFKNDDDFFYVGRVHEQPMFKNPTCMTNITFNHYGYIRNDYELMKYKYDRNIKLLLKDLDEGKDTVYTLFQLSQTYSMGNKKNEALKSIEKAYNMVRNNKDTINETKYLYIYRQLAIELFYMGNYERTIEVCKQALLISKSFIDFYYMLAESNKFLKNYSKAEKYFNEYFKLYEKNKQGYVDYITVTDFSTSMYSDMVKDRIISLYELKNYRKVIELCKGLNEKEKYQLNQIILYSFIREKKYKKITDFYKDKEIKDDDIETIGSVVQRIMADSLNDDFSDIFNSFKGLNKTLNYYLKYIIFDDEEDIQKIDVNYKNYYLWKAEILKLKIKEDISVLEGIKKLDNIDKEKYLDYVCNDYDCIKILNDYDKDNFPCLDVEDLCFFNIIEKKLMFLPSIQGEKLENLMYRAFINNINFMQQIYNFDIINEENSKFILSRYEYFWYKIYNIINKYSKDKLCYIKNLKNLVQDMPEFKKVLESLSDKINDNPITDEMKKEKQNVLESVEELIKNNMLDEAENILRELDDLFIYDVDIKNYLGVVLYSKGQFDNALVNLSLSNTLKQNNFDTIYNLACVLEAKQSFDKAKYYYGKAYELCEDKELKLQIKDIIILLDKK</sequence>
<dbReference type="InterPro" id="IPR001173">
    <property type="entry name" value="Glyco_trans_2-like"/>
</dbReference>
<evidence type="ECO:0000313" key="3">
    <source>
        <dbReference type="Proteomes" id="UP000239706"/>
    </source>
</evidence>
<keyword evidence="3" id="KW-1185">Reference proteome</keyword>
<dbReference type="Pfam" id="PF13181">
    <property type="entry name" value="TPR_8"/>
    <property type="match status" value="2"/>
</dbReference>
<dbReference type="AlphaFoldDB" id="A0A2T0B6G9"/>
<keyword evidence="2" id="KW-0328">Glycosyltransferase</keyword>
<organism evidence="2 3">
    <name type="scientific">Clostridium liquoris</name>
    <dbReference type="NCBI Taxonomy" id="1289519"/>
    <lineage>
        <taxon>Bacteria</taxon>
        <taxon>Bacillati</taxon>
        <taxon>Bacillota</taxon>
        <taxon>Clostridia</taxon>
        <taxon>Eubacteriales</taxon>
        <taxon>Clostridiaceae</taxon>
        <taxon>Clostridium</taxon>
    </lineage>
</organism>